<protein>
    <recommendedName>
        <fullName evidence="2">SNF2 N-terminal domain-containing protein</fullName>
    </recommendedName>
</protein>
<dbReference type="PANTHER" id="PTHR45865:SF1">
    <property type="entry name" value="E3 UBIQUITIN-PROTEIN LIGASE SHPRH"/>
    <property type="match status" value="1"/>
</dbReference>
<dbReference type="InterPro" id="IPR000330">
    <property type="entry name" value="SNF2_N"/>
</dbReference>
<feature type="compositionally biased region" description="Polar residues" evidence="1">
    <location>
        <begin position="337"/>
        <end position="346"/>
    </location>
</feature>
<dbReference type="PANTHER" id="PTHR45865">
    <property type="entry name" value="E3 UBIQUITIN-PROTEIN LIGASE SHPRH FAMILY MEMBER"/>
    <property type="match status" value="1"/>
</dbReference>
<dbReference type="InterPro" id="IPR038718">
    <property type="entry name" value="SNF2-like_sf"/>
</dbReference>
<dbReference type="EMBL" id="JWZX01003124">
    <property type="protein sequence ID" value="KOO24114.1"/>
    <property type="molecule type" value="Genomic_DNA"/>
</dbReference>
<feature type="region of interest" description="Disordered" evidence="1">
    <location>
        <begin position="266"/>
        <end position="365"/>
    </location>
</feature>
<dbReference type="GO" id="GO:0005524">
    <property type="term" value="F:ATP binding"/>
    <property type="evidence" value="ECO:0007669"/>
    <property type="project" value="InterPro"/>
</dbReference>
<comment type="caution">
    <text evidence="3">The sequence shown here is derived from an EMBL/GenBank/DDBJ whole genome shotgun (WGS) entry which is preliminary data.</text>
</comment>
<sequence>MNALIRVGANTINAIMGAATPARHIVEDALRRSSGDVGTALNLLLDAQPEEVFSPPPPPPSFSPYAAPAADHAAATAGASGAHAANAIDLDDIDDSVPAVLELSAGRLPPGGLGIMDAFPLRIKIWLERAAFTDDLAAAASAGVDASETAAAATARRYALSRLVRQLRLPPEIAPATDPHAGLDCGTPFYIHVASGAASLTPPSDAGTPRGGILADEMGLGKTLQVIGTILADLEALEGAVANVEANGDGKASALQTADGKASALQTVDGAAAEEAADEAPTTADEAPTTADEAPTTADEAPTTADEAPTTAEVKQEAMASPPRPLPTCTAFDEGQAAQQQRSTQRWPPPQCAQAPKDASRRGGG</sequence>
<dbReference type="AlphaFoldDB" id="A0A0M0JC14"/>
<dbReference type="Pfam" id="PF00176">
    <property type="entry name" value="SNF2-rel_dom"/>
    <property type="match status" value="1"/>
</dbReference>
<accession>A0A0M0JC14</accession>
<evidence type="ECO:0000256" key="1">
    <source>
        <dbReference type="SAM" id="MobiDB-lite"/>
    </source>
</evidence>
<feature type="compositionally biased region" description="Low complexity" evidence="1">
    <location>
        <begin position="271"/>
        <end position="313"/>
    </location>
</feature>
<evidence type="ECO:0000313" key="3">
    <source>
        <dbReference type="EMBL" id="KOO24114.1"/>
    </source>
</evidence>
<dbReference type="InterPro" id="IPR052583">
    <property type="entry name" value="ATP-helicase/E3_Ub-Ligase"/>
</dbReference>
<feature type="domain" description="SNF2 N-terminal" evidence="2">
    <location>
        <begin position="208"/>
        <end position="230"/>
    </location>
</feature>
<dbReference type="Proteomes" id="UP000037460">
    <property type="component" value="Unassembled WGS sequence"/>
</dbReference>
<proteinExistence type="predicted"/>
<keyword evidence="4" id="KW-1185">Reference proteome</keyword>
<organism evidence="3 4">
    <name type="scientific">Chrysochromulina tobinii</name>
    <dbReference type="NCBI Taxonomy" id="1460289"/>
    <lineage>
        <taxon>Eukaryota</taxon>
        <taxon>Haptista</taxon>
        <taxon>Haptophyta</taxon>
        <taxon>Prymnesiophyceae</taxon>
        <taxon>Prymnesiales</taxon>
        <taxon>Chrysochromulinaceae</taxon>
        <taxon>Chrysochromulina</taxon>
    </lineage>
</organism>
<reference evidence="4" key="1">
    <citation type="journal article" date="2015" name="PLoS Genet.">
        <title>Genome Sequence and Transcriptome Analyses of Chrysochromulina tobin: Metabolic Tools for Enhanced Algal Fitness in the Prominent Order Prymnesiales (Haptophyceae).</title>
        <authorList>
            <person name="Hovde B.T."/>
            <person name="Deodato C.R."/>
            <person name="Hunsperger H.M."/>
            <person name="Ryken S.A."/>
            <person name="Yost W."/>
            <person name="Jha R.K."/>
            <person name="Patterson J."/>
            <person name="Monnat R.J. Jr."/>
            <person name="Barlow S.B."/>
            <person name="Starkenburg S.R."/>
            <person name="Cattolico R.A."/>
        </authorList>
    </citation>
    <scope>NUCLEOTIDE SEQUENCE</scope>
    <source>
        <strain evidence="4">CCMP291</strain>
    </source>
</reference>
<gene>
    <name evidence="3" type="ORF">Ctob_004919</name>
</gene>
<name>A0A0M0JC14_9EUKA</name>
<evidence type="ECO:0000313" key="4">
    <source>
        <dbReference type="Proteomes" id="UP000037460"/>
    </source>
</evidence>
<evidence type="ECO:0000259" key="2">
    <source>
        <dbReference type="Pfam" id="PF00176"/>
    </source>
</evidence>
<dbReference type="Gene3D" id="3.40.50.10810">
    <property type="entry name" value="Tandem AAA-ATPase domain"/>
    <property type="match status" value="1"/>
</dbReference>